<dbReference type="Proteomes" id="UP001500280">
    <property type="component" value="Unassembled WGS sequence"/>
</dbReference>
<dbReference type="SMART" id="SM00028">
    <property type="entry name" value="TPR"/>
    <property type="match status" value="6"/>
</dbReference>
<organism evidence="2 3">
    <name type="scientific">Kribbella yunnanensis</name>
    <dbReference type="NCBI Taxonomy" id="190194"/>
    <lineage>
        <taxon>Bacteria</taxon>
        <taxon>Bacillati</taxon>
        <taxon>Actinomycetota</taxon>
        <taxon>Actinomycetes</taxon>
        <taxon>Propionibacteriales</taxon>
        <taxon>Kribbellaceae</taxon>
        <taxon>Kribbella</taxon>
    </lineage>
</organism>
<dbReference type="PANTHER" id="PTHR47691">
    <property type="entry name" value="REGULATOR-RELATED"/>
    <property type="match status" value="1"/>
</dbReference>
<evidence type="ECO:0000256" key="1">
    <source>
        <dbReference type="PROSITE-ProRule" id="PRU00339"/>
    </source>
</evidence>
<dbReference type="SUPFAM" id="SSF52540">
    <property type="entry name" value="P-loop containing nucleoside triphosphate hydrolases"/>
    <property type="match status" value="1"/>
</dbReference>
<dbReference type="Pfam" id="PF13424">
    <property type="entry name" value="TPR_12"/>
    <property type="match status" value="3"/>
</dbReference>
<dbReference type="PANTHER" id="PTHR47691:SF3">
    <property type="entry name" value="HTH-TYPE TRANSCRIPTIONAL REGULATOR RV0890C-RELATED"/>
    <property type="match status" value="1"/>
</dbReference>
<sequence>MSYRELHRRIVRSRTARGVAEIPAYDTVYRCLQPGRSRLDVELVVDVVRALTGDADECVVLAWRQAYQLACGAASDAAVVNVTDRLPDDLDVFIGRAKAVAKLRPLLNDRSAPVVLAVDGMAGVGKTRMIVHLAHLMDGVDQVLAVNLRGFDPRQPAEPGAVLEAFLRVLGVRGTAQTARTAKLARALAGRRSVILLDNAASAEQVVPLLTGVPGSVLLVSSRRRLELPGAERLQLGPFTPAESDELLRKSIGSARVSEDPATAGRIAVQVGQLPLALALVAGRIDATPAWSLSDHLERLVERGRTLSLDDAVEIALAQSDSSLPEDHRTLLRMLALHPGADFDTSAAAVLAGADEAETAVLLGDLLAGSLLQQRSPGRFEMHDLVRVYAAKRGSDEDPASARRAAFTRLADHYRAMAALAMSVYAPYEAKWRPSAPSSAEAPADREAALAWLEAERVNLVACGLSAAEQNLADHTADLSSILYRYLDDAGHYGDGEVLHTAAARVTPRAKRGRALSSLGVVYWRLGRFDAAREVYGESLSIAATSDDHREHIRALINLGLVLERVGAYTEAYENYLQSIEIAAMIGSDLATAHALHNVVHLAERLGRYDEAYERVQECLVMLRETGDRVTEGRALNSRACVNLSLGRHDQARADAEAAISIARETGNRTGEAYALITLGRALHALGALDPARSRLELALKIAREVANRDTEALALNESGTVACTAGSPAIALDRHRAALAISTEVGDPYEQARSHQGCARALVLLGDPETAQSELRQALTIFDRLKTPEANAVATQLAALSA</sequence>
<dbReference type="InterPro" id="IPR011990">
    <property type="entry name" value="TPR-like_helical_dom_sf"/>
</dbReference>
<gene>
    <name evidence="2" type="ORF">GCM10009745_20030</name>
</gene>
<name>A0ABN2GTT7_9ACTN</name>
<feature type="repeat" description="TPR" evidence="1">
    <location>
        <begin position="513"/>
        <end position="546"/>
    </location>
</feature>
<protein>
    <submittedName>
        <fullName evidence="2">Tetratricopeptide repeat protein</fullName>
    </submittedName>
</protein>
<reference evidence="2 3" key="1">
    <citation type="journal article" date="2019" name="Int. J. Syst. Evol. Microbiol.">
        <title>The Global Catalogue of Microorganisms (GCM) 10K type strain sequencing project: providing services to taxonomists for standard genome sequencing and annotation.</title>
        <authorList>
            <consortium name="The Broad Institute Genomics Platform"/>
            <consortium name="The Broad Institute Genome Sequencing Center for Infectious Disease"/>
            <person name="Wu L."/>
            <person name="Ma J."/>
        </authorList>
    </citation>
    <scope>NUCLEOTIDE SEQUENCE [LARGE SCALE GENOMIC DNA]</scope>
    <source>
        <strain evidence="2 3">JCM 14307</strain>
    </source>
</reference>
<dbReference type="InterPro" id="IPR027417">
    <property type="entry name" value="P-loop_NTPase"/>
</dbReference>
<dbReference type="PROSITE" id="PS50005">
    <property type="entry name" value="TPR"/>
    <property type="match status" value="1"/>
</dbReference>
<proteinExistence type="predicted"/>
<keyword evidence="1" id="KW-0802">TPR repeat</keyword>
<comment type="caution">
    <text evidence="2">The sequence shown here is derived from an EMBL/GenBank/DDBJ whole genome shotgun (WGS) entry which is preliminary data.</text>
</comment>
<dbReference type="PRINTS" id="PR00364">
    <property type="entry name" value="DISEASERSIST"/>
</dbReference>
<dbReference type="SUPFAM" id="SSF48452">
    <property type="entry name" value="TPR-like"/>
    <property type="match status" value="2"/>
</dbReference>
<dbReference type="InterPro" id="IPR019734">
    <property type="entry name" value="TPR_rpt"/>
</dbReference>
<evidence type="ECO:0000313" key="3">
    <source>
        <dbReference type="Proteomes" id="UP001500280"/>
    </source>
</evidence>
<dbReference type="Gene3D" id="1.25.40.10">
    <property type="entry name" value="Tetratricopeptide repeat domain"/>
    <property type="match status" value="1"/>
</dbReference>
<dbReference type="Gene3D" id="3.40.50.300">
    <property type="entry name" value="P-loop containing nucleotide triphosphate hydrolases"/>
    <property type="match status" value="1"/>
</dbReference>
<evidence type="ECO:0000313" key="2">
    <source>
        <dbReference type="EMBL" id="GAA1676728.1"/>
    </source>
</evidence>
<keyword evidence="3" id="KW-1185">Reference proteome</keyword>
<accession>A0ABN2GTT7</accession>
<dbReference type="EMBL" id="BAAANF010000006">
    <property type="protein sequence ID" value="GAA1676728.1"/>
    <property type="molecule type" value="Genomic_DNA"/>
</dbReference>